<name>A0A0F4Q2M5_9GAMM</name>
<comment type="subcellular location">
    <subcellularLocation>
        <location evidence="2">Cytoplasm</location>
    </subcellularLocation>
</comment>
<dbReference type="GO" id="GO:0005737">
    <property type="term" value="C:cytoplasm"/>
    <property type="evidence" value="ECO:0007669"/>
    <property type="project" value="UniProtKB-SubCell"/>
</dbReference>
<dbReference type="InterPro" id="IPR010169">
    <property type="entry name" value="AcOrn-deacetyl"/>
</dbReference>
<dbReference type="AlphaFoldDB" id="A0A0F4Q2M5"/>
<dbReference type="eggNOG" id="COG0624">
    <property type="taxonomic scope" value="Bacteria"/>
</dbReference>
<dbReference type="GeneID" id="58227441"/>
<keyword evidence="8 12" id="KW-0378">Hydrolase</keyword>
<keyword evidence="10" id="KW-0170">Cobalt</keyword>
<evidence type="ECO:0000313" key="12">
    <source>
        <dbReference type="EMBL" id="KJZ01913.1"/>
    </source>
</evidence>
<evidence type="ECO:0000256" key="7">
    <source>
        <dbReference type="ARBA" id="ARBA00022723"/>
    </source>
</evidence>
<dbReference type="NCBIfam" id="TIGR01892">
    <property type="entry name" value="AcOrn-deacetyl"/>
    <property type="match status" value="1"/>
</dbReference>
<keyword evidence="7" id="KW-0479">Metal-binding</keyword>
<keyword evidence="5" id="KW-0055">Arginine biosynthesis</keyword>
<dbReference type="InterPro" id="IPR011650">
    <property type="entry name" value="Peptidase_M20_dimer"/>
</dbReference>
<dbReference type="CDD" id="cd03894">
    <property type="entry name" value="M20_ArgE"/>
    <property type="match status" value="1"/>
</dbReference>
<dbReference type="Pfam" id="PF07687">
    <property type="entry name" value="M20_dimer"/>
    <property type="match status" value="1"/>
</dbReference>
<dbReference type="HAMAP" id="MF_01108">
    <property type="entry name" value="ArgE"/>
    <property type="match status" value="1"/>
</dbReference>
<evidence type="ECO:0000256" key="1">
    <source>
        <dbReference type="ARBA" id="ARBA00001947"/>
    </source>
</evidence>
<evidence type="ECO:0000256" key="6">
    <source>
        <dbReference type="ARBA" id="ARBA00022605"/>
    </source>
</evidence>
<keyword evidence="9" id="KW-0862">Zinc</keyword>
<proteinExistence type="inferred from homology"/>
<evidence type="ECO:0000256" key="2">
    <source>
        <dbReference type="ARBA" id="ARBA00004496"/>
    </source>
</evidence>
<dbReference type="Gene3D" id="3.40.630.10">
    <property type="entry name" value="Zn peptidases"/>
    <property type="match status" value="1"/>
</dbReference>
<dbReference type="EMBL" id="JXXZ01000002">
    <property type="protein sequence ID" value="KJZ01913.1"/>
    <property type="molecule type" value="Genomic_DNA"/>
</dbReference>
<evidence type="ECO:0000313" key="13">
    <source>
        <dbReference type="Proteomes" id="UP000033664"/>
    </source>
</evidence>
<dbReference type="GO" id="GO:0008777">
    <property type="term" value="F:acetylornithine deacetylase activity"/>
    <property type="evidence" value="ECO:0007669"/>
    <property type="project" value="UniProtKB-EC"/>
</dbReference>
<evidence type="ECO:0000256" key="9">
    <source>
        <dbReference type="ARBA" id="ARBA00022833"/>
    </source>
</evidence>
<evidence type="ECO:0000256" key="8">
    <source>
        <dbReference type="ARBA" id="ARBA00022801"/>
    </source>
</evidence>
<evidence type="ECO:0000259" key="11">
    <source>
        <dbReference type="Pfam" id="PF07687"/>
    </source>
</evidence>
<protein>
    <submittedName>
        <fullName evidence="12">Acetylornithine deacetylase</fullName>
        <ecNumber evidence="12">3.5.1.16</ecNumber>
    </submittedName>
</protein>
<dbReference type="InterPro" id="IPR050072">
    <property type="entry name" value="Peptidase_M20A"/>
</dbReference>
<dbReference type="Pfam" id="PF01546">
    <property type="entry name" value="Peptidase_M20"/>
    <property type="match status" value="1"/>
</dbReference>
<dbReference type="InterPro" id="IPR002933">
    <property type="entry name" value="Peptidase_M20"/>
</dbReference>
<dbReference type="PATRIC" id="fig|151081.8.peg.1766"/>
<keyword evidence="13" id="KW-1185">Reference proteome</keyword>
<comment type="similarity">
    <text evidence="3">Belongs to the peptidase M20A family. ArgE subfamily.</text>
</comment>
<dbReference type="SUPFAM" id="SSF55031">
    <property type="entry name" value="Bacterial exopeptidase dimerisation domain"/>
    <property type="match status" value="1"/>
</dbReference>
<dbReference type="PANTHER" id="PTHR43808:SF1">
    <property type="entry name" value="ACETYLORNITHINE DEACETYLASE"/>
    <property type="match status" value="1"/>
</dbReference>
<dbReference type="FunFam" id="3.30.70.360:FF:000003">
    <property type="entry name" value="Acetylornithine deacetylase"/>
    <property type="match status" value="1"/>
</dbReference>
<dbReference type="Proteomes" id="UP000033664">
    <property type="component" value="Unassembled WGS sequence"/>
</dbReference>
<reference evidence="12 13" key="1">
    <citation type="journal article" date="2015" name="BMC Genomics">
        <title>Genome mining reveals unlocked bioactive potential of marine Gram-negative bacteria.</title>
        <authorList>
            <person name="Machado H."/>
            <person name="Sonnenschein E.C."/>
            <person name="Melchiorsen J."/>
            <person name="Gram L."/>
        </authorList>
    </citation>
    <scope>NUCLEOTIDE SEQUENCE [LARGE SCALE GENOMIC DNA]</scope>
    <source>
        <strain evidence="12 13">S3137</strain>
    </source>
</reference>
<dbReference type="EC" id="3.5.1.16" evidence="12"/>
<evidence type="ECO:0000256" key="10">
    <source>
        <dbReference type="ARBA" id="ARBA00023285"/>
    </source>
</evidence>
<dbReference type="GO" id="GO:0006526">
    <property type="term" value="P:L-arginine biosynthetic process"/>
    <property type="evidence" value="ECO:0007669"/>
    <property type="project" value="UniProtKB-KW"/>
</dbReference>
<evidence type="ECO:0000256" key="3">
    <source>
        <dbReference type="ARBA" id="ARBA00005691"/>
    </source>
</evidence>
<dbReference type="InterPro" id="IPR036264">
    <property type="entry name" value="Bact_exopeptidase_dim_dom"/>
</dbReference>
<dbReference type="NCBIfam" id="NF003474">
    <property type="entry name" value="PRK05111.1"/>
    <property type="match status" value="1"/>
</dbReference>
<comment type="cofactor">
    <cofactor evidence="1">
        <name>Zn(2+)</name>
        <dbReference type="ChEBI" id="CHEBI:29105"/>
    </cofactor>
</comment>
<dbReference type="OrthoDB" id="3665926at2"/>
<organism evidence="12 13">
    <name type="scientific">Pseudoalteromonas ruthenica</name>
    <dbReference type="NCBI Taxonomy" id="151081"/>
    <lineage>
        <taxon>Bacteria</taxon>
        <taxon>Pseudomonadati</taxon>
        <taxon>Pseudomonadota</taxon>
        <taxon>Gammaproteobacteria</taxon>
        <taxon>Alteromonadales</taxon>
        <taxon>Pseudoalteromonadaceae</taxon>
        <taxon>Pseudoalteromonas</taxon>
    </lineage>
</organism>
<evidence type="ECO:0000256" key="4">
    <source>
        <dbReference type="ARBA" id="ARBA00022490"/>
    </source>
</evidence>
<dbReference type="GO" id="GO:0046872">
    <property type="term" value="F:metal ion binding"/>
    <property type="evidence" value="ECO:0007669"/>
    <property type="project" value="UniProtKB-KW"/>
</dbReference>
<dbReference type="PANTHER" id="PTHR43808">
    <property type="entry name" value="ACETYLORNITHINE DEACETYLASE"/>
    <property type="match status" value="1"/>
</dbReference>
<dbReference type="InterPro" id="IPR001261">
    <property type="entry name" value="ArgE/DapE_CS"/>
</dbReference>
<dbReference type="PROSITE" id="PS00759">
    <property type="entry name" value="ARGE_DAPE_CPG2_2"/>
    <property type="match status" value="1"/>
</dbReference>
<gene>
    <name evidence="12" type="ORF">TW72_02940</name>
</gene>
<comment type="caution">
    <text evidence="12">The sequence shown here is derived from an EMBL/GenBank/DDBJ whole genome shotgun (WGS) entry which is preliminary data.</text>
</comment>
<accession>A0A0F4Q2M5</accession>
<evidence type="ECO:0000256" key="5">
    <source>
        <dbReference type="ARBA" id="ARBA00022571"/>
    </source>
</evidence>
<sequence>MALPDFLHLYRELIATPSISSLDPKLSQSNHAVIEHLASWCEELGFACEIKPLSTDADKFNLIAKRGHGSGGLMLAGHTDTVPFDQGRWSMDPFTLSERDNKLFGLGSIDMKGFFAFVLNAIAELDASKQQQPLLILATADEETTMAGAQEVAKYPDLKPARCVIGEPTDMTPVFTHKGHMTSAIRIVGKSGHSSDPERGINAIEVMHLVIQKLLVLKEDLKNKYSIEHFAIPYPTLNLGHIHGGDNANRICGCCELQLDMRPLPGLSIVELQAMLLAATQDITARYPGCVEVIDMHDPIPAFAGTTDSALVQLAQKISQQPAIAVNYCTEAPFIQQLGCETIVMGPGSINQAHQPDEFLAMDRIAPSQRIIKELIQQSCW</sequence>
<dbReference type="SUPFAM" id="SSF53187">
    <property type="entry name" value="Zn-dependent exopeptidases"/>
    <property type="match status" value="1"/>
</dbReference>
<dbReference type="Gene3D" id="3.30.70.360">
    <property type="match status" value="1"/>
</dbReference>
<keyword evidence="4" id="KW-0963">Cytoplasm</keyword>
<feature type="domain" description="Peptidase M20 dimerisation" evidence="11">
    <location>
        <begin position="176"/>
        <end position="282"/>
    </location>
</feature>
<dbReference type="PROSITE" id="PS00758">
    <property type="entry name" value="ARGE_DAPE_CPG2_1"/>
    <property type="match status" value="1"/>
</dbReference>
<dbReference type="RefSeq" id="WP_045979282.1">
    <property type="nucleotide sequence ID" value="NZ_JXXY01000006.1"/>
</dbReference>
<keyword evidence="6" id="KW-0028">Amino-acid biosynthesis</keyword>